<protein>
    <submittedName>
        <fullName evidence="9">Artemin a</fullName>
    </submittedName>
</protein>
<dbReference type="GO" id="GO:0030971">
    <property type="term" value="F:receptor tyrosine kinase binding"/>
    <property type="evidence" value="ECO:0007669"/>
    <property type="project" value="InterPro"/>
</dbReference>
<dbReference type="PROSITE" id="PS51362">
    <property type="entry name" value="TGF_BETA_2"/>
    <property type="match status" value="1"/>
</dbReference>
<organism evidence="9 10">
    <name type="scientific">Paramormyrops kingsleyae</name>
    <dbReference type="NCBI Taxonomy" id="1676925"/>
    <lineage>
        <taxon>Eukaryota</taxon>
        <taxon>Metazoa</taxon>
        <taxon>Chordata</taxon>
        <taxon>Craniata</taxon>
        <taxon>Vertebrata</taxon>
        <taxon>Euteleostomi</taxon>
        <taxon>Actinopterygii</taxon>
        <taxon>Neopterygii</taxon>
        <taxon>Teleostei</taxon>
        <taxon>Osteoglossocephala</taxon>
        <taxon>Osteoglossomorpha</taxon>
        <taxon>Osteoglossiformes</taxon>
        <taxon>Mormyridae</taxon>
        <taxon>Paramormyrops</taxon>
    </lineage>
</organism>
<evidence type="ECO:0000256" key="7">
    <source>
        <dbReference type="RuleBase" id="RU000354"/>
    </source>
</evidence>
<dbReference type="InterPro" id="IPR043401">
    <property type="entry name" value="GDNF_fam"/>
</dbReference>
<reference evidence="9" key="1">
    <citation type="submission" date="2025-08" db="UniProtKB">
        <authorList>
            <consortium name="Ensembl"/>
        </authorList>
    </citation>
    <scope>IDENTIFICATION</scope>
</reference>
<evidence type="ECO:0000313" key="10">
    <source>
        <dbReference type="Proteomes" id="UP000261540"/>
    </source>
</evidence>
<reference evidence="9" key="2">
    <citation type="submission" date="2025-09" db="UniProtKB">
        <authorList>
            <consortium name="Ensembl"/>
        </authorList>
    </citation>
    <scope>IDENTIFICATION</scope>
</reference>
<evidence type="ECO:0000256" key="5">
    <source>
        <dbReference type="ARBA" id="ARBA00023030"/>
    </source>
</evidence>
<evidence type="ECO:0000256" key="3">
    <source>
        <dbReference type="ARBA" id="ARBA00022525"/>
    </source>
</evidence>
<dbReference type="InterPro" id="IPR001839">
    <property type="entry name" value="TGF-b_C"/>
</dbReference>
<sequence length="107" mass="12320">RRKPKGDKHCRMERKEMRVRDLGLGFDSDEIILFKYCAGTCRGSRMNYDLALKKLVDNGTIPKQESKKVSLHPCCRPTGYEPVVFMDAQTTWRTIEYLSAANCSCVR</sequence>
<comment type="similarity">
    <text evidence="2">Belongs to the TGF-beta family. GDNF subfamily.</text>
</comment>
<evidence type="ECO:0000256" key="6">
    <source>
        <dbReference type="ARBA" id="ARBA00023157"/>
    </source>
</evidence>
<keyword evidence="3" id="KW-0964">Secreted</keyword>
<keyword evidence="6" id="KW-1015">Disulfide bond</keyword>
<dbReference type="Proteomes" id="UP000261540">
    <property type="component" value="Unplaced"/>
</dbReference>
<accession>A0A3B3S4R0</accession>
<keyword evidence="10" id="KW-1185">Reference proteome</keyword>
<dbReference type="InterPro" id="IPR029034">
    <property type="entry name" value="Cystine-knot_cytokine"/>
</dbReference>
<feature type="domain" description="TGF-beta family profile" evidence="8">
    <location>
        <begin position="1"/>
        <end position="106"/>
    </location>
</feature>
<comment type="subcellular location">
    <subcellularLocation>
        <location evidence="1">Secreted</location>
    </subcellularLocation>
</comment>
<keyword evidence="4" id="KW-0732">Signal</keyword>
<keyword evidence="5 7" id="KW-0339">Growth factor</keyword>
<dbReference type="AlphaFoldDB" id="A0A3B3S4R0"/>
<dbReference type="GeneTree" id="ENSGT00950000182993"/>
<dbReference type="GO" id="GO:0005576">
    <property type="term" value="C:extracellular region"/>
    <property type="evidence" value="ECO:0007669"/>
    <property type="project" value="UniProtKB-SubCell"/>
</dbReference>
<dbReference type="STRING" id="1676925.ENSPKIP00000025503"/>
<dbReference type="PANTHER" id="PTHR12173">
    <property type="entry name" value="GDNF SUBFAMILY OF TGF-BETA FAMILY"/>
    <property type="match status" value="1"/>
</dbReference>
<evidence type="ECO:0000313" key="9">
    <source>
        <dbReference type="Ensembl" id="ENSPKIP00000025503.1"/>
    </source>
</evidence>
<dbReference type="GO" id="GO:0008083">
    <property type="term" value="F:growth factor activity"/>
    <property type="evidence" value="ECO:0007669"/>
    <property type="project" value="UniProtKB-KW"/>
</dbReference>
<dbReference type="Ensembl" id="ENSPKIT00000006239.1">
    <property type="protein sequence ID" value="ENSPKIP00000025503.1"/>
    <property type="gene ID" value="ENSPKIG00000008359.1"/>
</dbReference>
<proteinExistence type="inferred from homology"/>
<dbReference type="GO" id="GO:0030116">
    <property type="term" value="F:glial cell-derived neurotrophic factor receptor binding"/>
    <property type="evidence" value="ECO:0007669"/>
    <property type="project" value="InterPro"/>
</dbReference>
<evidence type="ECO:0000256" key="1">
    <source>
        <dbReference type="ARBA" id="ARBA00004613"/>
    </source>
</evidence>
<dbReference type="Gene3D" id="2.10.90.10">
    <property type="entry name" value="Cystine-knot cytokines"/>
    <property type="match status" value="1"/>
</dbReference>
<dbReference type="SUPFAM" id="SSF57501">
    <property type="entry name" value="Cystine-knot cytokines"/>
    <property type="match status" value="1"/>
</dbReference>
<dbReference type="PANTHER" id="PTHR12173:SF8">
    <property type="entry name" value="PERSEPHIN"/>
    <property type="match status" value="1"/>
</dbReference>
<dbReference type="GO" id="GO:0048731">
    <property type="term" value="P:system development"/>
    <property type="evidence" value="ECO:0007669"/>
    <property type="project" value="UniProtKB-ARBA"/>
</dbReference>
<evidence type="ECO:0000256" key="2">
    <source>
        <dbReference type="ARBA" id="ARBA00009832"/>
    </source>
</evidence>
<evidence type="ECO:0000256" key="4">
    <source>
        <dbReference type="ARBA" id="ARBA00022729"/>
    </source>
</evidence>
<evidence type="ECO:0000259" key="8">
    <source>
        <dbReference type="PROSITE" id="PS51362"/>
    </source>
</evidence>
<dbReference type="Pfam" id="PF00019">
    <property type="entry name" value="TGF_beta"/>
    <property type="match status" value="1"/>
</dbReference>
<name>A0A3B3S4R0_9TELE</name>